<gene>
    <name evidence="1" type="ORF">NPIL_629201</name>
</gene>
<organism evidence="1 2">
    <name type="scientific">Nephila pilipes</name>
    <name type="common">Giant wood spider</name>
    <name type="synonym">Nephila maculata</name>
    <dbReference type="NCBI Taxonomy" id="299642"/>
    <lineage>
        <taxon>Eukaryota</taxon>
        <taxon>Metazoa</taxon>
        <taxon>Ecdysozoa</taxon>
        <taxon>Arthropoda</taxon>
        <taxon>Chelicerata</taxon>
        <taxon>Arachnida</taxon>
        <taxon>Araneae</taxon>
        <taxon>Araneomorphae</taxon>
        <taxon>Entelegynae</taxon>
        <taxon>Araneoidea</taxon>
        <taxon>Nephilidae</taxon>
        <taxon>Nephila</taxon>
    </lineage>
</organism>
<reference evidence="1" key="1">
    <citation type="submission" date="2020-08" db="EMBL/GenBank/DDBJ databases">
        <title>Multicomponent nature underlies the extraordinary mechanical properties of spider dragline silk.</title>
        <authorList>
            <person name="Kono N."/>
            <person name="Nakamura H."/>
            <person name="Mori M."/>
            <person name="Yoshida Y."/>
            <person name="Ohtoshi R."/>
            <person name="Malay A.D."/>
            <person name="Moran D.A.P."/>
            <person name="Tomita M."/>
            <person name="Numata K."/>
            <person name="Arakawa K."/>
        </authorList>
    </citation>
    <scope>NUCLEOTIDE SEQUENCE</scope>
</reference>
<dbReference type="EMBL" id="BMAW01087122">
    <property type="protein sequence ID" value="GFU50185.1"/>
    <property type="molecule type" value="Genomic_DNA"/>
</dbReference>
<comment type="caution">
    <text evidence="1">The sequence shown here is derived from an EMBL/GenBank/DDBJ whole genome shotgun (WGS) entry which is preliminary data.</text>
</comment>
<sequence>MHMSFDSIHSGTNTQLISLSSENKDCRNLNSSSVVGKQSTNEQTINVDFIEDRKDSLTDELSFASPQPSPSSLYSTQDLVNLTFAAPDEPSLTPTTENISLSFSLPDNIFLSVCIPQNALGPSFRTDDSSPPVCINVLTEDFPSSSTDLASHICQPFPPTCLGSLN</sequence>
<dbReference type="Proteomes" id="UP000887013">
    <property type="component" value="Unassembled WGS sequence"/>
</dbReference>
<name>A0A8X6QWQ9_NEPPI</name>
<dbReference type="AlphaFoldDB" id="A0A8X6QWQ9"/>
<protein>
    <submittedName>
        <fullName evidence="1">Uncharacterized protein</fullName>
    </submittedName>
</protein>
<proteinExistence type="predicted"/>
<evidence type="ECO:0000313" key="2">
    <source>
        <dbReference type="Proteomes" id="UP000887013"/>
    </source>
</evidence>
<accession>A0A8X6QWQ9</accession>
<keyword evidence="2" id="KW-1185">Reference proteome</keyword>
<evidence type="ECO:0000313" key="1">
    <source>
        <dbReference type="EMBL" id="GFU50185.1"/>
    </source>
</evidence>